<keyword evidence="6" id="KW-1185">Reference proteome</keyword>
<dbReference type="SUPFAM" id="SSF52540">
    <property type="entry name" value="P-loop containing nucleoside triphosphate hydrolases"/>
    <property type="match status" value="1"/>
</dbReference>
<evidence type="ECO:0000313" key="6">
    <source>
        <dbReference type="Proteomes" id="UP000714618"/>
    </source>
</evidence>
<dbReference type="PROSITE" id="PS51192">
    <property type="entry name" value="HELICASE_ATP_BIND_1"/>
    <property type="match status" value="1"/>
</dbReference>
<dbReference type="PANTHER" id="PTHR13710">
    <property type="entry name" value="DNA HELICASE RECQ FAMILY MEMBER"/>
    <property type="match status" value="1"/>
</dbReference>
<dbReference type="Gene3D" id="3.40.50.300">
    <property type="entry name" value="P-loop containing nucleotide triphosphate hydrolases"/>
    <property type="match status" value="1"/>
</dbReference>
<dbReference type="InterPro" id="IPR014001">
    <property type="entry name" value="Helicase_ATP-bd"/>
</dbReference>
<proteinExistence type="inferred from homology"/>
<accession>A0A9N8K367</accession>
<reference evidence="5" key="1">
    <citation type="submission" date="2020-06" db="EMBL/GenBank/DDBJ databases">
        <authorList>
            <person name="Onetto C."/>
        </authorList>
    </citation>
    <scope>NUCLEOTIDE SEQUENCE</scope>
</reference>
<dbReference type="GO" id="GO:0005737">
    <property type="term" value="C:cytoplasm"/>
    <property type="evidence" value="ECO:0007669"/>
    <property type="project" value="TreeGrafter"/>
</dbReference>
<name>A0A9N8K367_9PEZI</name>
<evidence type="ECO:0000313" key="5">
    <source>
        <dbReference type="EMBL" id="CAD0095867.1"/>
    </source>
</evidence>
<gene>
    <name evidence="5" type="ORF">AWRI4233_LOCUS5345</name>
</gene>
<dbReference type="EMBL" id="CAIJEO010000007">
    <property type="protein sequence ID" value="CAD0095867.1"/>
    <property type="molecule type" value="Genomic_DNA"/>
</dbReference>
<evidence type="ECO:0000256" key="2">
    <source>
        <dbReference type="SAM" id="Coils"/>
    </source>
</evidence>
<comment type="similarity">
    <text evidence="1">Belongs to the helicase family. RecQ subfamily.</text>
</comment>
<evidence type="ECO:0000259" key="4">
    <source>
        <dbReference type="PROSITE" id="PS51192"/>
    </source>
</evidence>
<evidence type="ECO:0000256" key="1">
    <source>
        <dbReference type="ARBA" id="ARBA00005446"/>
    </source>
</evidence>
<dbReference type="PANTHER" id="PTHR13710:SF154">
    <property type="entry name" value="RECQ HELICASE, PUTATIVE (AFU_ORTHOLOGUE AFUA_6G14720)-RELATED"/>
    <property type="match status" value="1"/>
</dbReference>
<dbReference type="GO" id="GO:0009378">
    <property type="term" value="F:four-way junction helicase activity"/>
    <property type="evidence" value="ECO:0007669"/>
    <property type="project" value="TreeGrafter"/>
</dbReference>
<dbReference type="GO" id="GO:0000724">
    <property type="term" value="P:double-strand break repair via homologous recombination"/>
    <property type="evidence" value="ECO:0007669"/>
    <property type="project" value="TreeGrafter"/>
</dbReference>
<keyword evidence="2" id="KW-0175">Coiled coil</keyword>
<protein>
    <recommendedName>
        <fullName evidence="4">Helicase ATP-binding domain-containing protein</fullName>
    </recommendedName>
</protein>
<comment type="caution">
    <text evidence="5">The sequence shown here is derived from an EMBL/GenBank/DDBJ whole genome shotgun (WGS) entry which is preliminary data.</text>
</comment>
<dbReference type="GO" id="GO:0005524">
    <property type="term" value="F:ATP binding"/>
    <property type="evidence" value="ECO:0007669"/>
    <property type="project" value="InterPro"/>
</dbReference>
<sequence length="596" mass="67241">VDKFRELFIFCVHVLSGQPARGTEITSLRFRNGVANHRNVFVLDGRVMTVTSYHKSQAMLDMPKMVPRFLPWKLGQIAVIYLTHVRAFAELLSVQVQYGQGWSDYIWADSHGPWETQKLTDTMKRETAKRLKAKLHTQNYRHAAVFLGRRFVGPRFAKGYREEAEDPEEAQAGDMDDDLEEGNAIELQKAGGFGTGAGRYAVRADILKYLNQESIDIFGDLSESWHRFFELDHRDPKRKRKAESSSNKDDGMQTVDFEGLQKERLIKRLPAAKGGAVTVAATPTTVDLSPFLQQSERQQKEIEDLRMKLKAQEFELTRLRGEELQQGRQQPMTPIEKERAIRKALKKPMDDDAVTIRYRSKAQGEALGRIMDGGFNVLTVVLPTAGGKTLLFTAPACLEEDVGVTIVVVPFRKLIDETVREAQKTVGDCEEWSHSTVDPAALVVVSVDKMHDHFWSYARQMAEQGRLRRVVVDECHLLVTSHSWRPHLVELEKLKSLGVPMVMLTATLPRYMEVELRRSLGIGIGMMSLIRACTDIGKGKLVEETARVCEEVADELRSTRKEKAVVYCRSKKDCEEMAGKLGCGSSTPDTSTAGKR</sequence>
<feature type="domain" description="Helicase ATP-binding" evidence="4">
    <location>
        <begin position="369"/>
        <end position="526"/>
    </location>
</feature>
<dbReference type="SMART" id="SM00487">
    <property type="entry name" value="DEXDc"/>
    <property type="match status" value="1"/>
</dbReference>
<organism evidence="5 6">
    <name type="scientific">Aureobasidium mustum</name>
    <dbReference type="NCBI Taxonomy" id="2773714"/>
    <lineage>
        <taxon>Eukaryota</taxon>
        <taxon>Fungi</taxon>
        <taxon>Dikarya</taxon>
        <taxon>Ascomycota</taxon>
        <taxon>Pezizomycotina</taxon>
        <taxon>Dothideomycetes</taxon>
        <taxon>Dothideomycetidae</taxon>
        <taxon>Dothideales</taxon>
        <taxon>Saccotheciaceae</taxon>
        <taxon>Aureobasidium</taxon>
    </lineage>
</organism>
<dbReference type="InterPro" id="IPR027417">
    <property type="entry name" value="P-loop_NTPase"/>
</dbReference>
<evidence type="ECO:0000256" key="3">
    <source>
        <dbReference type="SAM" id="MobiDB-lite"/>
    </source>
</evidence>
<feature type="non-terminal residue" evidence="5">
    <location>
        <position position="1"/>
    </location>
</feature>
<dbReference type="OrthoDB" id="3943268at2759"/>
<dbReference type="AlphaFoldDB" id="A0A9N8K367"/>
<feature type="compositionally biased region" description="Basic and acidic residues" evidence="3">
    <location>
        <begin position="242"/>
        <end position="251"/>
    </location>
</feature>
<dbReference type="GO" id="GO:0003676">
    <property type="term" value="F:nucleic acid binding"/>
    <property type="evidence" value="ECO:0007669"/>
    <property type="project" value="InterPro"/>
</dbReference>
<dbReference type="Pfam" id="PF00270">
    <property type="entry name" value="DEAD"/>
    <property type="match status" value="1"/>
</dbReference>
<dbReference type="GO" id="GO:0005694">
    <property type="term" value="C:chromosome"/>
    <property type="evidence" value="ECO:0007669"/>
    <property type="project" value="TreeGrafter"/>
</dbReference>
<dbReference type="Proteomes" id="UP000714618">
    <property type="component" value="Unassembled WGS sequence"/>
</dbReference>
<dbReference type="GO" id="GO:0043138">
    <property type="term" value="F:3'-5' DNA helicase activity"/>
    <property type="evidence" value="ECO:0007669"/>
    <property type="project" value="TreeGrafter"/>
</dbReference>
<feature type="non-terminal residue" evidence="5">
    <location>
        <position position="596"/>
    </location>
</feature>
<feature type="region of interest" description="Disordered" evidence="3">
    <location>
        <begin position="233"/>
        <end position="255"/>
    </location>
</feature>
<feature type="coiled-coil region" evidence="2">
    <location>
        <begin position="292"/>
        <end position="322"/>
    </location>
</feature>
<dbReference type="InterPro" id="IPR011545">
    <property type="entry name" value="DEAD/DEAH_box_helicase_dom"/>
</dbReference>